<evidence type="ECO:0000256" key="1">
    <source>
        <dbReference type="ARBA" id="ARBA00022491"/>
    </source>
</evidence>
<evidence type="ECO:0000256" key="2">
    <source>
        <dbReference type="ARBA" id="ARBA00023015"/>
    </source>
</evidence>
<evidence type="ECO:0000256" key="3">
    <source>
        <dbReference type="ARBA" id="ARBA00023125"/>
    </source>
</evidence>
<comment type="caution">
    <text evidence="7">The sequence shown here is derived from an EMBL/GenBank/DDBJ whole genome shotgun (WGS) entry which is preliminary data.</text>
</comment>
<feature type="DNA-binding region" description="H-T-H motif" evidence="5">
    <location>
        <begin position="31"/>
        <end position="50"/>
    </location>
</feature>
<keyword evidence="3 5" id="KW-0238">DNA-binding</keyword>
<evidence type="ECO:0000256" key="4">
    <source>
        <dbReference type="ARBA" id="ARBA00023163"/>
    </source>
</evidence>
<dbReference type="RefSeq" id="WP_320510111.1">
    <property type="nucleotide sequence ID" value="NZ_JAXCLW010000007.1"/>
</dbReference>
<dbReference type="InterPro" id="IPR050109">
    <property type="entry name" value="HTH-type_TetR-like_transc_reg"/>
</dbReference>
<organism evidence="7 8">
    <name type="scientific">Dongia soli</name>
    <dbReference type="NCBI Taxonomy" id="600628"/>
    <lineage>
        <taxon>Bacteria</taxon>
        <taxon>Pseudomonadati</taxon>
        <taxon>Pseudomonadota</taxon>
        <taxon>Alphaproteobacteria</taxon>
        <taxon>Rhodospirillales</taxon>
        <taxon>Dongiaceae</taxon>
        <taxon>Dongia</taxon>
    </lineage>
</organism>
<dbReference type="SUPFAM" id="SSF46689">
    <property type="entry name" value="Homeodomain-like"/>
    <property type="match status" value="1"/>
</dbReference>
<name>A0ABU5EF60_9PROT</name>
<keyword evidence="2" id="KW-0805">Transcription regulation</keyword>
<evidence type="ECO:0000256" key="5">
    <source>
        <dbReference type="PROSITE-ProRule" id="PRU00335"/>
    </source>
</evidence>
<gene>
    <name evidence="7" type="primary">betI</name>
    <name evidence="7" type="ORF">SMD27_19510</name>
</gene>
<dbReference type="InterPro" id="IPR009057">
    <property type="entry name" value="Homeodomain-like_sf"/>
</dbReference>
<feature type="domain" description="HTH tetR-type" evidence="6">
    <location>
        <begin position="8"/>
        <end position="68"/>
    </location>
</feature>
<dbReference type="EMBL" id="JAXCLW010000007">
    <property type="protein sequence ID" value="MDY0885040.1"/>
    <property type="molecule type" value="Genomic_DNA"/>
</dbReference>
<evidence type="ECO:0000259" key="6">
    <source>
        <dbReference type="PROSITE" id="PS50977"/>
    </source>
</evidence>
<proteinExistence type="predicted"/>
<dbReference type="Pfam" id="PF13977">
    <property type="entry name" value="TetR_C_6"/>
    <property type="match status" value="1"/>
</dbReference>
<dbReference type="InterPro" id="IPR023772">
    <property type="entry name" value="DNA-bd_HTH_TetR-type_CS"/>
</dbReference>
<dbReference type="InterPro" id="IPR036271">
    <property type="entry name" value="Tet_transcr_reg_TetR-rel_C_sf"/>
</dbReference>
<dbReference type="PANTHER" id="PTHR30055">
    <property type="entry name" value="HTH-TYPE TRANSCRIPTIONAL REGULATOR RUTR"/>
    <property type="match status" value="1"/>
</dbReference>
<dbReference type="Gene3D" id="1.10.357.10">
    <property type="entry name" value="Tetracycline Repressor, domain 2"/>
    <property type="match status" value="1"/>
</dbReference>
<dbReference type="PROSITE" id="PS50977">
    <property type="entry name" value="HTH_TETR_2"/>
    <property type="match status" value="1"/>
</dbReference>
<accession>A0ABU5EF60</accession>
<dbReference type="NCBIfam" id="NF001978">
    <property type="entry name" value="PRK00767.1"/>
    <property type="match status" value="1"/>
</dbReference>
<keyword evidence="4" id="KW-0804">Transcription</keyword>
<dbReference type="Proteomes" id="UP001279642">
    <property type="component" value="Unassembled WGS sequence"/>
</dbReference>
<sequence>MSREGIKEARRIQLIEATIDCIARRGFADLTLAQVAEAAQLSVGIVNFYFKGKDALLIATFKHILDDYRASAVEAREKAGPSPVARIEATIENDFHRLFINRKRVTVWYAFWGEARWRPEFLRLCQDMSAALYADLRAVFQDLITQGGYSHLDADQVARGFGAMIDGLWLDILISPQAIDRDHAKQTVRLFLAGLFPMEFGQREATAASPASAA</sequence>
<evidence type="ECO:0000313" key="7">
    <source>
        <dbReference type="EMBL" id="MDY0885040.1"/>
    </source>
</evidence>
<protein>
    <submittedName>
        <fullName evidence="7">Transcriptional regulator BetI</fullName>
    </submittedName>
</protein>
<evidence type="ECO:0000313" key="8">
    <source>
        <dbReference type="Proteomes" id="UP001279642"/>
    </source>
</evidence>
<reference evidence="7 8" key="1">
    <citation type="journal article" date="2016" name="Antonie Van Leeuwenhoek">
        <title>Dongia soli sp. nov., isolated from soil from Dokdo, Korea.</title>
        <authorList>
            <person name="Kim D.U."/>
            <person name="Lee H."/>
            <person name="Kim H."/>
            <person name="Kim S.G."/>
            <person name="Ka J.O."/>
        </authorList>
    </citation>
    <scope>NUCLEOTIDE SEQUENCE [LARGE SCALE GENOMIC DNA]</scope>
    <source>
        <strain evidence="7 8">D78</strain>
    </source>
</reference>
<dbReference type="PANTHER" id="PTHR30055:SF228">
    <property type="entry name" value="TRANSCRIPTIONAL REGULATOR-RELATED"/>
    <property type="match status" value="1"/>
</dbReference>
<keyword evidence="1" id="KW-0678">Repressor</keyword>
<dbReference type="PROSITE" id="PS01081">
    <property type="entry name" value="HTH_TETR_1"/>
    <property type="match status" value="1"/>
</dbReference>
<dbReference type="InterPro" id="IPR001647">
    <property type="entry name" value="HTH_TetR"/>
</dbReference>
<keyword evidence="8" id="KW-1185">Reference proteome</keyword>
<dbReference type="Pfam" id="PF00440">
    <property type="entry name" value="TetR_N"/>
    <property type="match status" value="1"/>
</dbReference>
<dbReference type="InterPro" id="IPR039538">
    <property type="entry name" value="BetI_C"/>
</dbReference>
<dbReference type="SUPFAM" id="SSF48498">
    <property type="entry name" value="Tetracyclin repressor-like, C-terminal domain"/>
    <property type="match status" value="1"/>
</dbReference>